<evidence type="ECO:0000256" key="5">
    <source>
        <dbReference type="ARBA" id="ARBA00022801"/>
    </source>
</evidence>
<keyword evidence="4 8" id="KW-0028">Amino-acid biosynthesis</keyword>
<proteinExistence type="inferred from homology"/>
<evidence type="ECO:0000256" key="7">
    <source>
        <dbReference type="ARBA" id="ARBA00049158"/>
    </source>
</evidence>
<dbReference type="NCBIfam" id="TIGR01856">
    <property type="entry name" value="hisJ_fam"/>
    <property type="match status" value="1"/>
</dbReference>
<dbReference type="InterPro" id="IPR003141">
    <property type="entry name" value="Pol/His_phosphatase_N"/>
</dbReference>
<dbReference type="GO" id="GO:0005737">
    <property type="term" value="C:cytoplasm"/>
    <property type="evidence" value="ECO:0007669"/>
    <property type="project" value="TreeGrafter"/>
</dbReference>
<comment type="caution">
    <text evidence="10">The sequence shown here is derived from an EMBL/GenBank/DDBJ whole genome shotgun (WGS) entry which is preliminary data.</text>
</comment>
<dbReference type="Pfam" id="PF02811">
    <property type="entry name" value="PHP"/>
    <property type="match status" value="1"/>
</dbReference>
<evidence type="ECO:0000256" key="2">
    <source>
        <dbReference type="ARBA" id="ARBA00009152"/>
    </source>
</evidence>
<comment type="catalytic activity">
    <reaction evidence="7 8">
        <text>L-histidinol phosphate + H2O = L-histidinol + phosphate</text>
        <dbReference type="Rhea" id="RHEA:14465"/>
        <dbReference type="ChEBI" id="CHEBI:15377"/>
        <dbReference type="ChEBI" id="CHEBI:43474"/>
        <dbReference type="ChEBI" id="CHEBI:57699"/>
        <dbReference type="ChEBI" id="CHEBI:57980"/>
        <dbReference type="EC" id="3.1.3.15"/>
    </reaction>
</comment>
<evidence type="ECO:0000313" key="10">
    <source>
        <dbReference type="EMBL" id="MCR2043084.1"/>
    </source>
</evidence>
<accession>A0A9X2MG99</accession>
<comment type="similarity">
    <text evidence="2 8">Belongs to the PHP hydrolase family. HisK subfamily.</text>
</comment>
<dbReference type="InterPro" id="IPR010140">
    <property type="entry name" value="Histidinol_P_phosphatase_HisJ"/>
</dbReference>
<sequence>MYDYHIHSDFSMDCKYSMEDMVLEGIRKNMRTLCFTDHIEFEVTEKKIDMAFRTKDYFRKTNQMKYKYFKDIEILSGVEIGMQPHLNKRYDSFLTKEPFDFVIMSIHSDEGKDIASGSFLNNKKPIEATMKYYENVLNSVKNFQNYDILGHIDLIDRYFKDFSLIPETKEYIKIVEDIFEIIISSGKGIELNTSGVRYGLKYYHPKIELLKLYKKLGGEIITIGSDAHEPKFVGYDYKKAERLLRDLGYKYIFIFRDRKKFPIQIA</sequence>
<organism evidence="10 11">
    <name type="scientific">Anaerosalibacter massiliensis</name>
    <dbReference type="NCBI Taxonomy" id="1347392"/>
    <lineage>
        <taxon>Bacteria</taxon>
        <taxon>Bacillati</taxon>
        <taxon>Bacillota</taxon>
        <taxon>Tissierellia</taxon>
        <taxon>Tissierellales</taxon>
        <taxon>Sporanaerobacteraceae</taxon>
        <taxon>Anaerosalibacter</taxon>
    </lineage>
</organism>
<dbReference type="Gene3D" id="3.20.20.140">
    <property type="entry name" value="Metal-dependent hydrolases"/>
    <property type="match status" value="1"/>
</dbReference>
<feature type="domain" description="Polymerase/histidinol phosphatase N-terminal" evidence="9">
    <location>
        <begin position="2"/>
        <end position="84"/>
    </location>
</feature>
<dbReference type="PANTHER" id="PTHR21039:SF0">
    <property type="entry name" value="HISTIDINOL-PHOSPHATASE"/>
    <property type="match status" value="1"/>
</dbReference>
<comment type="pathway">
    <text evidence="1 8">Amino-acid biosynthesis; L-histidine biosynthesis; L-histidine from 5-phospho-alpha-D-ribose 1-diphosphate: step 8/9.</text>
</comment>
<evidence type="ECO:0000313" key="11">
    <source>
        <dbReference type="Proteomes" id="UP001142078"/>
    </source>
</evidence>
<reference evidence="10" key="1">
    <citation type="submission" date="2022-07" db="EMBL/GenBank/DDBJ databases">
        <title>Enhanced cultured diversity of the mouse gut microbiota enables custom-made synthetic communities.</title>
        <authorList>
            <person name="Afrizal A."/>
        </authorList>
    </citation>
    <scope>NUCLEOTIDE SEQUENCE</scope>
    <source>
        <strain evidence="10">DSM 29482</strain>
    </source>
</reference>
<dbReference type="SUPFAM" id="SSF89550">
    <property type="entry name" value="PHP domain-like"/>
    <property type="match status" value="1"/>
</dbReference>
<dbReference type="EMBL" id="JANJZL010000002">
    <property type="protein sequence ID" value="MCR2043084.1"/>
    <property type="molecule type" value="Genomic_DNA"/>
</dbReference>
<name>A0A9X2MG99_9FIRM</name>
<keyword evidence="6 8" id="KW-0368">Histidine biosynthesis</keyword>
<dbReference type="InterPro" id="IPR016195">
    <property type="entry name" value="Pol/histidinol_Pase-like"/>
</dbReference>
<evidence type="ECO:0000256" key="1">
    <source>
        <dbReference type="ARBA" id="ARBA00004970"/>
    </source>
</evidence>
<dbReference type="GO" id="GO:0000105">
    <property type="term" value="P:L-histidine biosynthetic process"/>
    <property type="evidence" value="ECO:0007669"/>
    <property type="project" value="UniProtKB-UniRule"/>
</dbReference>
<keyword evidence="11" id="KW-1185">Reference proteome</keyword>
<gene>
    <name evidence="10" type="ORF">NSA23_03020</name>
</gene>
<dbReference type="RefSeq" id="WP_042680174.1">
    <property type="nucleotide sequence ID" value="NZ_CABKTM010000018.1"/>
</dbReference>
<dbReference type="PANTHER" id="PTHR21039">
    <property type="entry name" value="HISTIDINOL PHOSPHATASE-RELATED"/>
    <property type="match status" value="1"/>
</dbReference>
<dbReference type="AlphaFoldDB" id="A0A9X2MG99"/>
<dbReference type="OrthoDB" id="9775255at2"/>
<evidence type="ECO:0000256" key="8">
    <source>
        <dbReference type="RuleBase" id="RU366003"/>
    </source>
</evidence>
<dbReference type="GO" id="GO:0004401">
    <property type="term" value="F:histidinol-phosphatase activity"/>
    <property type="evidence" value="ECO:0007669"/>
    <property type="project" value="UniProtKB-UniRule"/>
</dbReference>
<dbReference type="InterPro" id="IPR004013">
    <property type="entry name" value="PHP_dom"/>
</dbReference>
<dbReference type="EC" id="3.1.3.15" evidence="3 8"/>
<evidence type="ECO:0000259" key="9">
    <source>
        <dbReference type="SMART" id="SM00481"/>
    </source>
</evidence>
<evidence type="ECO:0000256" key="4">
    <source>
        <dbReference type="ARBA" id="ARBA00022605"/>
    </source>
</evidence>
<dbReference type="SMART" id="SM00481">
    <property type="entry name" value="POLIIIAc"/>
    <property type="match status" value="1"/>
</dbReference>
<protein>
    <recommendedName>
        <fullName evidence="3 8">Histidinol-phosphatase</fullName>
        <shortName evidence="8">HolPase</shortName>
        <ecNumber evidence="3 8">3.1.3.15</ecNumber>
    </recommendedName>
</protein>
<evidence type="ECO:0000256" key="6">
    <source>
        <dbReference type="ARBA" id="ARBA00023102"/>
    </source>
</evidence>
<evidence type="ECO:0000256" key="3">
    <source>
        <dbReference type="ARBA" id="ARBA00013085"/>
    </source>
</evidence>
<keyword evidence="5 8" id="KW-0378">Hydrolase</keyword>
<dbReference type="Proteomes" id="UP001142078">
    <property type="component" value="Unassembled WGS sequence"/>
</dbReference>